<evidence type="ECO:0000256" key="5">
    <source>
        <dbReference type="ARBA" id="ARBA00038359"/>
    </source>
</evidence>
<dbReference type="Proteomes" id="UP000326799">
    <property type="component" value="Unassembled WGS sequence"/>
</dbReference>
<keyword evidence="4 6" id="KW-0472">Membrane</keyword>
<keyword evidence="9" id="KW-1185">Reference proteome</keyword>
<feature type="transmembrane region" description="Helical" evidence="6">
    <location>
        <begin position="41"/>
        <end position="60"/>
    </location>
</feature>
<comment type="similarity">
    <text evidence="5">Belongs to the SAT4 family.</text>
</comment>
<evidence type="ECO:0000259" key="7">
    <source>
        <dbReference type="Pfam" id="PF20684"/>
    </source>
</evidence>
<dbReference type="AlphaFoldDB" id="A0A5N6E8A2"/>
<reference evidence="8 9" key="1">
    <citation type="submission" date="2019-04" db="EMBL/GenBank/DDBJ databases">
        <title>Fungal friends and foes A comparative genomics study of 23 Aspergillus species from section Flavi.</title>
        <authorList>
            <consortium name="DOE Joint Genome Institute"/>
            <person name="Kjaerbolling I."/>
            <person name="Vesth T.C."/>
            <person name="Frisvad J.C."/>
            <person name="Nybo J.L."/>
            <person name="Theobald S."/>
            <person name="Kildgaard S."/>
            <person name="Petersen T.I."/>
            <person name="Kuo A."/>
            <person name="Sato A."/>
            <person name="Lyhne E.K."/>
            <person name="Kogle M.E."/>
            <person name="Wiebenga A."/>
            <person name="Kun R.S."/>
            <person name="Lubbers R.J."/>
            <person name="Makela M.R."/>
            <person name="Barry K."/>
            <person name="Chovatia M."/>
            <person name="Clum A."/>
            <person name="Daum C."/>
            <person name="Haridas S."/>
            <person name="He G."/>
            <person name="LaButti K."/>
            <person name="Lipzen A."/>
            <person name="Mondo S."/>
            <person name="Pangilinan J."/>
            <person name="Riley R."/>
            <person name="Salamov A."/>
            <person name="Simmons B.A."/>
            <person name="Magnuson J.K."/>
            <person name="Henrissat B."/>
            <person name="Mortensen U.H."/>
            <person name="Larsen T.O."/>
            <person name="De vries R.P."/>
            <person name="Grigoriev I.V."/>
            <person name="Machida M."/>
            <person name="Baker S.E."/>
            <person name="Andersen M.R."/>
        </authorList>
    </citation>
    <scope>NUCLEOTIDE SEQUENCE [LARGE SCALE GENOMIC DNA]</scope>
    <source>
        <strain evidence="8 9">CBS 126849</strain>
    </source>
</reference>
<proteinExistence type="inferred from homology"/>
<feature type="transmembrane region" description="Helical" evidence="6">
    <location>
        <begin position="7"/>
        <end position="29"/>
    </location>
</feature>
<dbReference type="GO" id="GO:0016020">
    <property type="term" value="C:membrane"/>
    <property type="evidence" value="ECO:0007669"/>
    <property type="project" value="UniProtKB-SubCell"/>
</dbReference>
<dbReference type="InterPro" id="IPR049326">
    <property type="entry name" value="Rhodopsin_dom_fungi"/>
</dbReference>
<feature type="domain" description="Rhodopsin" evidence="7">
    <location>
        <begin position="25"/>
        <end position="126"/>
    </location>
</feature>
<keyword evidence="2 6" id="KW-0812">Transmembrane</keyword>
<gene>
    <name evidence="8" type="ORF">BDV33DRAFT_184582</name>
</gene>
<dbReference type="PANTHER" id="PTHR33048:SF96">
    <property type="entry name" value="INTEGRAL MEMBRANE PROTEIN"/>
    <property type="match status" value="1"/>
</dbReference>
<evidence type="ECO:0000256" key="2">
    <source>
        <dbReference type="ARBA" id="ARBA00022692"/>
    </source>
</evidence>
<dbReference type="PANTHER" id="PTHR33048">
    <property type="entry name" value="PTH11-LIKE INTEGRAL MEMBRANE PROTEIN (AFU_ORTHOLOGUE AFUA_5G11245)"/>
    <property type="match status" value="1"/>
</dbReference>
<evidence type="ECO:0000256" key="1">
    <source>
        <dbReference type="ARBA" id="ARBA00004141"/>
    </source>
</evidence>
<evidence type="ECO:0000256" key="4">
    <source>
        <dbReference type="ARBA" id="ARBA00023136"/>
    </source>
</evidence>
<dbReference type="EMBL" id="ML733601">
    <property type="protein sequence ID" value="KAB8213517.1"/>
    <property type="molecule type" value="Genomic_DNA"/>
</dbReference>
<evidence type="ECO:0000256" key="6">
    <source>
        <dbReference type="SAM" id="Phobius"/>
    </source>
</evidence>
<organism evidence="8 9">
    <name type="scientific">Aspergillus novoparasiticus</name>
    <dbReference type="NCBI Taxonomy" id="986946"/>
    <lineage>
        <taxon>Eukaryota</taxon>
        <taxon>Fungi</taxon>
        <taxon>Dikarya</taxon>
        <taxon>Ascomycota</taxon>
        <taxon>Pezizomycotina</taxon>
        <taxon>Eurotiomycetes</taxon>
        <taxon>Eurotiomycetidae</taxon>
        <taxon>Eurotiales</taxon>
        <taxon>Aspergillaceae</taxon>
        <taxon>Aspergillus</taxon>
        <taxon>Aspergillus subgen. Circumdati</taxon>
    </lineage>
</organism>
<accession>A0A5N6E8A2</accession>
<name>A0A5N6E8A2_9EURO</name>
<evidence type="ECO:0000313" key="8">
    <source>
        <dbReference type="EMBL" id="KAB8213517.1"/>
    </source>
</evidence>
<keyword evidence="3 6" id="KW-1133">Transmembrane helix</keyword>
<evidence type="ECO:0000313" key="9">
    <source>
        <dbReference type="Proteomes" id="UP000326799"/>
    </source>
</evidence>
<comment type="subcellular location">
    <subcellularLocation>
        <location evidence="1">Membrane</location>
        <topology evidence="1">Multi-pass membrane protein</topology>
    </subcellularLocation>
</comment>
<sequence length="269" mass="30391">MASKAEYLLILNTLFFVLTWVSVSLRIYVRTKIIRTWGLDDWLILSSQLIFTILFALNLVQINYGAGKHISDISVAHYRKALLVLSHNEMTTDIHQTIGKANVSIQYWWLCDISYTICCSMLKLSIGGSVATVIRTFYIHTLNDPDFEWATAELTILSNIEVGVGITATCLATLRPLLRIVSDRYKGYQSSHTNRDELNTGGSRPLWPSCIMEAETDSSRAHSLSKIRKVAFLPPQYRVKNINSRKAIGQGRYQKNNALAYDAAYFGMV</sequence>
<protein>
    <recommendedName>
        <fullName evidence="7">Rhodopsin domain-containing protein</fullName>
    </recommendedName>
</protein>
<evidence type="ECO:0000256" key="3">
    <source>
        <dbReference type="ARBA" id="ARBA00022989"/>
    </source>
</evidence>
<dbReference type="InterPro" id="IPR052337">
    <property type="entry name" value="SAT4-like"/>
</dbReference>
<dbReference type="Pfam" id="PF20684">
    <property type="entry name" value="Fung_rhodopsin"/>
    <property type="match status" value="1"/>
</dbReference>